<keyword evidence="2" id="KW-0645">Protease</keyword>
<dbReference type="PROSITE" id="PS51892">
    <property type="entry name" value="SUBTILASE"/>
    <property type="match status" value="1"/>
</dbReference>
<dbReference type="GO" id="GO:0004252">
    <property type="term" value="F:serine-type endopeptidase activity"/>
    <property type="evidence" value="ECO:0007669"/>
    <property type="project" value="InterPro"/>
</dbReference>
<keyword evidence="8" id="KW-0325">Glycoprotein</keyword>
<dbReference type="PANTHER" id="PTHR42884:SF3">
    <property type="entry name" value="FURIN-LIKE PROTEASE 1, ISOFORMS 1_1-X_2"/>
    <property type="match status" value="1"/>
</dbReference>
<evidence type="ECO:0000256" key="8">
    <source>
        <dbReference type="ARBA" id="ARBA00023180"/>
    </source>
</evidence>
<keyword evidence="4" id="KW-0732">Signal</keyword>
<evidence type="ECO:0000256" key="1">
    <source>
        <dbReference type="ARBA" id="ARBA00005325"/>
    </source>
</evidence>
<dbReference type="EMBL" id="OC922836">
    <property type="protein sequence ID" value="CAD7654456.1"/>
    <property type="molecule type" value="Genomic_DNA"/>
</dbReference>
<dbReference type="InterPro" id="IPR000209">
    <property type="entry name" value="Peptidase_S8/S53_dom"/>
</dbReference>
<evidence type="ECO:0000259" key="11">
    <source>
        <dbReference type="PROSITE" id="PS51829"/>
    </source>
</evidence>
<evidence type="ECO:0000256" key="6">
    <source>
        <dbReference type="ARBA" id="ARBA00022825"/>
    </source>
</evidence>
<keyword evidence="13" id="KW-1185">Reference proteome</keyword>
<dbReference type="GO" id="GO:0000139">
    <property type="term" value="C:Golgi membrane"/>
    <property type="evidence" value="ECO:0007669"/>
    <property type="project" value="TreeGrafter"/>
</dbReference>
<evidence type="ECO:0000256" key="5">
    <source>
        <dbReference type="ARBA" id="ARBA00022801"/>
    </source>
</evidence>
<accession>A0A7R9QRG9</accession>
<gene>
    <name evidence="12" type="ORF">ONB1V03_LOCUS11103</name>
</gene>
<dbReference type="InterPro" id="IPR002884">
    <property type="entry name" value="P_dom"/>
</dbReference>
<dbReference type="Pfam" id="PF00082">
    <property type="entry name" value="Peptidase_S8"/>
    <property type="match status" value="1"/>
</dbReference>
<dbReference type="InterPro" id="IPR023828">
    <property type="entry name" value="Peptidase_S8_Ser-AS"/>
</dbReference>
<dbReference type="SUPFAM" id="SSF49785">
    <property type="entry name" value="Galactose-binding domain-like"/>
    <property type="match status" value="1"/>
</dbReference>
<proteinExistence type="inferred from homology"/>
<dbReference type="AlphaFoldDB" id="A0A7R9QRG9"/>
<evidence type="ECO:0000256" key="7">
    <source>
        <dbReference type="ARBA" id="ARBA00023145"/>
    </source>
</evidence>
<keyword evidence="3" id="KW-0165">Cleavage on pair of basic residues</keyword>
<dbReference type="PANTHER" id="PTHR42884">
    <property type="entry name" value="PROPROTEIN CONVERTASE SUBTILISIN/KEXIN-RELATED"/>
    <property type="match status" value="1"/>
</dbReference>
<name>A0A7R9QRG9_9ACAR</name>
<dbReference type="EMBL" id="CAJPVJ010008011">
    <property type="protein sequence ID" value="CAG2171643.1"/>
    <property type="molecule type" value="Genomic_DNA"/>
</dbReference>
<organism evidence="12">
    <name type="scientific">Oppiella nova</name>
    <dbReference type="NCBI Taxonomy" id="334625"/>
    <lineage>
        <taxon>Eukaryota</taxon>
        <taxon>Metazoa</taxon>
        <taxon>Ecdysozoa</taxon>
        <taxon>Arthropoda</taxon>
        <taxon>Chelicerata</taxon>
        <taxon>Arachnida</taxon>
        <taxon>Acari</taxon>
        <taxon>Acariformes</taxon>
        <taxon>Sarcoptiformes</taxon>
        <taxon>Oribatida</taxon>
        <taxon>Brachypylina</taxon>
        <taxon>Oppioidea</taxon>
        <taxon>Oppiidae</taxon>
        <taxon>Oppiella</taxon>
    </lineage>
</organism>
<feature type="region of interest" description="Disordered" evidence="10">
    <location>
        <begin position="232"/>
        <end position="251"/>
    </location>
</feature>
<evidence type="ECO:0000256" key="9">
    <source>
        <dbReference type="PROSITE-ProRule" id="PRU01240"/>
    </source>
</evidence>
<dbReference type="InterPro" id="IPR036852">
    <property type="entry name" value="Peptidase_S8/S53_dom_sf"/>
</dbReference>
<evidence type="ECO:0000256" key="2">
    <source>
        <dbReference type="ARBA" id="ARBA00022670"/>
    </source>
</evidence>
<protein>
    <recommendedName>
        <fullName evidence="11">P/Homo B domain-containing protein</fullName>
    </recommendedName>
</protein>
<evidence type="ECO:0000256" key="3">
    <source>
        <dbReference type="ARBA" id="ARBA00022685"/>
    </source>
</evidence>
<dbReference type="FunFam" id="2.60.120.260:FF:000006">
    <property type="entry name" value="Proprotein convertase subtilisin/kexin type 5"/>
    <property type="match status" value="1"/>
</dbReference>
<dbReference type="OrthoDB" id="300641at2759"/>
<evidence type="ECO:0000256" key="4">
    <source>
        <dbReference type="ARBA" id="ARBA00022729"/>
    </source>
</evidence>
<reference evidence="12" key="1">
    <citation type="submission" date="2020-11" db="EMBL/GenBank/DDBJ databases">
        <authorList>
            <person name="Tran Van P."/>
        </authorList>
    </citation>
    <scope>NUCLEOTIDE SEQUENCE</scope>
</reference>
<sequence length="359" mass="39830">MPPCHTGTSASAPLAAGICALVLEANPGLTWRDMQHIVVQTARPANLHARDWKTNGIGRNVSHSFGYGLLDANAMIDLAKHWVTVPSQKLCEVRSQPIDKLVPAKSYIEMSLKVSCENVKFLEHIQAKVTLTATRRGDIHVYLTSPSGTRSTLLAQRPMDNSRSGFQNWPFMTVHSWGENPSGDWRLEIHNEGRYYIANGLQSIFGRAFLKEWTLVLYGTSVNPDRRQLKANQWSTSHTNSDTPSVPLSTSSPVQDFPNRLVVSEKSVTKAPVVNIKHNNIEDEDNSENILADSQTKNMYNHNEDWSILVHGTRHSKNNDMIPTGAVSGSGCALSDPVFKRCIGWFICAFAVKALLQNS</sequence>
<comment type="similarity">
    <text evidence="1">Belongs to the peptidase S8 family. Furin subfamily.</text>
</comment>
<dbReference type="InterPro" id="IPR008979">
    <property type="entry name" value="Galactose-bd-like_sf"/>
</dbReference>
<evidence type="ECO:0000313" key="13">
    <source>
        <dbReference type="Proteomes" id="UP000728032"/>
    </source>
</evidence>
<dbReference type="GO" id="GO:0005802">
    <property type="term" value="C:trans-Golgi network"/>
    <property type="evidence" value="ECO:0007669"/>
    <property type="project" value="TreeGrafter"/>
</dbReference>
<evidence type="ECO:0000313" key="12">
    <source>
        <dbReference type="EMBL" id="CAD7654456.1"/>
    </source>
</evidence>
<keyword evidence="7" id="KW-0865">Zymogen</keyword>
<dbReference type="PROSITE" id="PS51829">
    <property type="entry name" value="P_HOMO_B"/>
    <property type="match status" value="1"/>
</dbReference>
<dbReference type="PROSITE" id="PS00138">
    <property type="entry name" value="SUBTILASE_SER"/>
    <property type="match status" value="1"/>
</dbReference>
<keyword evidence="6" id="KW-0720">Serine protease</keyword>
<dbReference type="Gene3D" id="3.40.50.200">
    <property type="entry name" value="Peptidase S8/S53 domain"/>
    <property type="match status" value="1"/>
</dbReference>
<keyword evidence="5" id="KW-0378">Hydrolase</keyword>
<dbReference type="SUPFAM" id="SSF52743">
    <property type="entry name" value="Subtilisin-like"/>
    <property type="match status" value="1"/>
</dbReference>
<dbReference type="Pfam" id="PF01483">
    <property type="entry name" value="P_proprotein"/>
    <property type="match status" value="1"/>
</dbReference>
<dbReference type="Gene3D" id="2.60.120.260">
    <property type="entry name" value="Galactose-binding domain-like"/>
    <property type="match status" value="1"/>
</dbReference>
<dbReference type="Proteomes" id="UP000728032">
    <property type="component" value="Unassembled WGS sequence"/>
</dbReference>
<dbReference type="GO" id="GO:0016486">
    <property type="term" value="P:peptide hormone processing"/>
    <property type="evidence" value="ECO:0007669"/>
    <property type="project" value="TreeGrafter"/>
</dbReference>
<comment type="caution">
    <text evidence="9">Lacks conserved residue(s) required for the propagation of feature annotation.</text>
</comment>
<evidence type="ECO:0000256" key="10">
    <source>
        <dbReference type="SAM" id="MobiDB-lite"/>
    </source>
</evidence>
<feature type="domain" description="P/Homo B" evidence="11">
    <location>
        <begin position="84"/>
        <end position="223"/>
    </location>
</feature>
<feature type="compositionally biased region" description="Low complexity" evidence="10">
    <location>
        <begin position="241"/>
        <end position="251"/>
    </location>
</feature>